<protein>
    <submittedName>
        <fullName evidence="5">Putative transporter ATP-binding component</fullName>
    </submittedName>
</protein>
<dbReference type="SMART" id="SM00382">
    <property type="entry name" value="AAA"/>
    <property type="match status" value="1"/>
</dbReference>
<dbReference type="AlphaFoldDB" id="A0A377TTG9"/>
<dbReference type="EMBL" id="UGKQ01000007">
    <property type="protein sequence ID" value="STS82922.1"/>
    <property type="molecule type" value="Genomic_DNA"/>
</dbReference>
<reference evidence="5 6" key="1">
    <citation type="submission" date="2018-06" db="EMBL/GenBank/DDBJ databases">
        <authorList>
            <consortium name="Pathogen Informatics"/>
            <person name="Doyle S."/>
        </authorList>
    </citation>
    <scope>NUCLEOTIDE SEQUENCE [LARGE SCALE GENOMIC DNA]</scope>
    <source>
        <strain evidence="5 6">NCTC9140</strain>
    </source>
</reference>
<dbReference type="Proteomes" id="UP000254938">
    <property type="component" value="Unassembled WGS sequence"/>
</dbReference>
<dbReference type="Gene3D" id="3.40.50.300">
    <property type="entry name" value="P-loop containing nucleotide triphosphate hydrolases"/>
    <property type="match status" value="1"/>
</dbReference>
<evidence type="ECO:0000256" key="2">
    <source>
        <dbReference type="ARBA" id="ARBA00022741"/>
    </source>
</evidence>
<dbReference type="SUPFAM" id="SSF52540">
    <property type="entry name" value="P-loop containing nucleoside triphosphate hydrolases"/>
    <property type="match status" value="1"/>
</dbReference>
<dbReference type="InterPro" id="IPR050611">
    <property type="entry name" value="ABCF"/>
</dbReference>
<dbReference type="InterPro" id="IPR003593">
    <property type="entry name" value="AAA+_ATPase"/>
</dbReference>
<evidence type="ECO:0000313" key="5">
    <source>
        <dbReference type="EMBL" id="STS82922.1"/>
    </source>
</evidence>
<dbReference type="GO" id="GO:0005524">
    <property type="term" value="F:ATP binding"/>
    <property type="evidence" value="ECO:0007669"/>
    <property type="project" value="UniProtKB-KW"/>
</dbReference>
<dbReference type="PANTHER" id="PTHR19211">
    <property type="entry name" value="ATP-BINDING TRANSPORT PROTEIN-RELATED"/>
    <property type="match status" value="1"/>
</dbReference>
<feature type="domain" description="ABC transporter" evidence="4">
    <location>
        <begin position="5"/>
        <end position="188"/>
    </location>
</feature>
<evidence type="ECO:0000256" key="3">
    <source>
        <dbReference type="ARBA" id="ARBA00022840"/>
    </source>
</evidence>
<name>A0A377TTG9_KLEPN</name>
<gene>
    <name evidence="5" type="primary">yheS_2</name>
    <name evidence="5" type="ORF">NCTC9140_04674</name>
</gene>
<accession>A0A377TTG9</accession>
<dbReference type="PROSITE" id="PS50893">
    <property type="entry name" value="ABC_TRANSPORTER_2"/>
    <property type="match status" value="1"/>
</dbReference>
<sequence>MSTLLTAHALHVETAFGPLFNSLSFTLKKGDRIGLIGHNGCGKSTLLQVLDGTLAPTSGSVSLAGQCLMARVEQHLPEALHTQSLLQAVLAPLPADVREAQRWLTERLLAQMGFTPAVMEQQTATLSGGQHTRLLLARALIRQPDLLLLDEPGNHLDLPTLLWLESFLQTWQGSFVLVSHDNTLLGCCN</sequence>
<evidence type="ECO:0000313" key="6">
    <source>
        <dbReference type="Proteomes" id="UP000254938"/>
    </source>
</evidence>
<evidence type="ECO:0000259" key="4">
    <source>
        <dbReference type="PROSITE" id="PS50893"/>
    </source>
</evidence>
<dbReference type="GO" id="GO:0016887">
    <property type="term" value="F:ATP hydrolysis activity"/>
    <property type="evidence" value="ECO:0007669"/>
    <property type="project" value="InterPro"/>
</dbReference>
<dbReference type="InterPro" id="IPR003439">
    <property type="entry name" value="ABC_transporter-like_ATP-bd"/>
</dbReference>
<dbReference type="CDD" id="cd03221">
    <property type="entry name" value="ABCF_EF-3"/>
    <property type="match status" value="1"/>
</dbReference>
<organism evidence="5 6">
    <name type="scientific">Klebsiella pneumoniae</name>
    <dbReference type="NCBI Taxonomy" id="573"/>
    <lineage>
        <taxon>Bacteria</taxon>
        <taxon>Pseudomonadati</taxon>
        <taxon>Pseudomonadota</taxon>
        <taxon>Gammaproteobacteria</taxon>
        <taxon>Enterobacterales</taxon>
        <taxon>Enterobacteriaceae</taxon>
        <taxon>Klebsiella/Raoultella group</taxon>
        <taxon>Klebsiella</taxon>
        <taxon>Klebsiella pneumoniae complex</taxon>
    </lineage>
</organism>
<keyword evidence="1" id="KW-0677">Repeat</keyword>
<keyword evidence="2" id="KW-0547">Nucleotide-binding</keyword>
<evidence type="ECO:0000256" key="1">
    <source>
        <dbReference type="ARBA" id="ARBA00022737"/>
    </source>
</evidence>
<keyword evidence="3 5" id="KW-0067">ATP-binding</keyword>
<dbReference type="Pfam" id="PF00005">
    <property type="entry name" value="ABC_tran"/>
    <property type="match status" value="1"/>
</dbReference>
<dbReference type="InterPro" id="IPR027417">
    <property type="entry name" value="P-loop_NTPase"/>
</dbReference>
<proteinExistence type="predicted"/>